<name>A0A445LYV6_GLYSO</name>
<sequence length="420" mass="43740">MELEADHQNGIRSRPNFPLQLLEKKDVDDVTEQPCSTTSVVTTAAATITSGNNDLHVAEQSKKPPPKRSSTKDRHTKVDGRGRRIRMPAACAARVFQLTRELGHKSDGETIEWLLQQAEPAVIAATGTGTIPANFTSLNISLRSSGSTMSAPSHYFRGNYFNPSTFSTSAAAASAAAVAQLRSRAEWDRNMSMVMEDSRRSMLENTSSISAILNFNPMGNVNVIQQAKQELREESAAAGGGGSLDSVASDSDGSLGRKRRPEQELSQMGSYLIQSSTGSLPSSHASNTAAFWMVAGHGNQAMSGGGGSDGSSDNPIWAIPSVGNSGVYRGAMSAPGGIHFMNFASPMNLIPGAQLGSAMVGGGSGGGNSGSQLLSESNLGMLAALNAYRQIPANGVSESPASAGQPHGGDDGRDSSGQHS</sequence>
<feature type="region of interest" description="Disordered" evidence="6">
    <location>
        <begin position="51"/>
        <end position="81"/>
    </location>
</feature>
<dbReference type="Gramene" id="XM_028374881.1">
    <property type="protein sequence ID" value="XP_028230682.1"/>
    <property type="gene ID" value="LOC114411122"/>
</dbReference>
<keyword evidence="4" id="KW-0804">Transcription</keyword>
<feature type="compositionally biased region" description="Basic and acidic residues" evidence="6">
    <location>
        <begin position="408"/>
        <end position="420"/>
    </location>
</feature>
<dbReference type="PANTHER" id="PTHR31072">
    <property type="entry name" value="TRANSCRIPTION FACTOR TCP4-RELATED"/>
    <property type="match status" value="1"/>
</dbReference>
<accession>A0A445LYV6</accession>
<dbReference type="GO" id="GO:0005634">
    <property type="term" value="C:nucleus"/>
    <property type="evidence" value="ECO:0007669"/>
    <property type="project" value="UniProtKB-SubCell"/>
</dbReference>
<keyword evidence="5" id="KW-0539">Nucleus</keyword>
<dbReference type="GO" id="GO:0043565">
    <property type="term" value="F:sequence-specific DNA binding"/>
    <property type="evidence" value="ECO:0007669"/>
    <property type="project" value="TreeGrafter"/>
</dbReference>
<feature type="region of interest" description="Disordered" evidence="6">
    <location>
        <begin position="232"/>
        <end position="266"/>
    </location>
</feature>
<evidence type="ECO:0000256" key="5">
    <source>
        <dbReference type="ARBA" id="ARBA00023242"/>
    </source>
</evidence>
<dbReference type="EMBL" id="QZWG01000001">
    <property type="protein sequence ID" value="RZC28478.1"/>
    <property type="molecule type" value="Genomic_DNA"/>
</dbReference>
<evidence type="ECO:0000256" key="6">
    <source>
        <dbReference type="SAM" id="MobiDB-lite"/>
    </source>
</evidence>
<feature type="region of interest" description="Disordered" evidence="6">
    <location>
        <begin position="394"/>
        <end position="420"/>
    </location>
</feature>
<feature type="compositionally biased region" description="Basic and acidic residues" evidence="6">
    <location>
        <begin position="70"/>
        <end position="81"/>
    </location>
</feature>
<evidence type="ECO:0000313" key="8">
    <source>
        <dbReference type="EMBL" id="RZC28478.1"/>
    </source>
</evidence>
<feature type="domain" description="TCP" evidence="7">
    <location>
        <begin position="71"/>
        <end position="125"/>
    </location>
</feature>
<dbReference type="PROSITE" id="PS51369">
    <property type="entry name" value="TCP"/>
    <property type="match status" value="1"/>
</dbReference>
<comment type="caution">
    <text evidence="8">The sequence shown here is derived from an EMBL/GenBank/DDBJ whole genome shotgun (WGS) entry which is preliminary data.</text>
</comment>
<keyword evidence="3" id="KW-0238">DNA-binding</keyword>
<evidence type="ECO:0000256" key="3">
    <source>
        <dbReference type="ARBA" id="ARBA00023125"/>
    </source>
</evidence>
<keyword evidence="2" id="KW-0805">Transcription regulation</keyword>
<evidence type="ECO:0000256" key="1">
    <source>
        <dbReference type="ARBA" id="ARBA00004123"/>
    </source>
</evidence>
<evidence type="ECO:0000259" key="7">
    <source>
        <dbReference type="PROSITE" id="PS51369"/>
    </source>
</evidence>
<dbReference type="Proteomes" id="UP000289340">
    <property type="component" value="Chromosome 1"/>
</dbReference>
<dbReference type="InterPro" id="IPR005333">
    <property type="entry name" value="Transcription_factor_TCP"/>
</dbReference>
<evidence type="ECO:0000313" key="9">
    <source>
        <dbReference type="Proteomes" id="UP000289340"/>
    </source>
</evidence>
<reference evidence="8 9" key="1">
    <citation type="submission" date="2018-09" db="EMBL/GenBank/DDBJ databases">
        <title>A high-quality reference genome of wild soybean provides a powerful tool to mine soybean genomes.</title>
        <authorList>
            <person name="Xie M."/>
            <person name="Chung C.Y.L."/>
            <person name="Li M.-W."/>
            <person name="Wong F.-L."/>
            <person name="Chan T.-F."/>
            <person name="Lam H.-M."/>
        </authorList>
    </citation>
    <scope>NUCLEOTIDE SEQUENCE [LARGE SCALE GENOMIC DNA]</scope>
    <source>
        <strain evidence="9">cv. W05</strain>
        <tissue evidence="8">Hypocotyl of etiolated seedlings</tissue>
    </source>
</reference>
<keyword evidence="9" id="KW-1185">Reference proteome</keyword>
<comment type="subcellular location">
    <subcellularLocation>
        <location evidence="1">Nucleus</location>
    </subcellularLocation>
</comment>
<dbReference type="Pfam" id="PF03634">
    <property type="entry name" value="TCP"/>
    <property type="match status" value="1"/>
</dbReference>
<evidence type="ECO:0000256" key="4">
    <source>
        <dbReference type="ARBA" id="ARBA00023163"/>
    </source>
</evidence>
<dbReference type="InterPro" id="IPR017887">
    <property type="entry name" value="TF_TCP_subgr"/>
</dbReference>
<dbReference type="AlphaFoldDB" id="A0A445LYV6"/>
<gene>
    <name evidence="8" type="ORF">D0Y65_000449</name>
</gene>
<dbReference type="GO" id="GO:0003700">
    <property type="term" value="F:DNA-binding transcription factor activity"/>
    <property type="evidence" value="ECO:0007669"/>
    <property type="project" value="InterPro"/>
</dbReference>
<feature type="compositionally biased region" description="Low complexity" evidence="6">
    <location>
        <begin position="244"/>
        <end position="254"/>
    </location>
</feature>
<proteinExistence type="predicted"/>
<organism evidence="8 9">
    <name type="scientific">Glycine soja</name>
    <name type="common">Wild soybean</name>
    <dbReference type="NCBI Taxonomy" id="3848"/>
    <lineage>
        <taxon>Eukaryota</taxon>
        <taxon>Viridiplantae</taxon>
        <taxon>Streptophyta</taxon>
        <taxon>Embryophyta</taxon>
        <taxon>Tracheophyta</taxon>
        <taxon>Spermatophyta</taxon>
        <taxon>Magnoliopsida</taxon>
        <taxon>eudicotyledons</taxon>
        <taxon>Gunneridae</taxon>
        <taxon>Pentapetalae</taxon>
        <taxon>rosids</taxon>
        <taxon>fabids</taxon>
        <taxon>Fabales</taxon>
        <taxon>Fabaceae</taxon>
        <taxon>Papilionoideae</taxon>
        <taxon>50 kb inversion clade</taxon>
        <taxon>NPAAA clade</taxon>
        <taxon>indigoferoid/millettioid clade</taxon>
        <taxon>Phaseoleae</taxon>
        <taxon>Glycine</taxon>
        <taxon>Glycine subgen. Soja</taxon>
    </lineage>
</organism>
<protein>
    <submittedName>
        <fullName evidence="8">Transcription factor TCP14</fullName>
    </submittedName>
</protein>
<dbReference type="PANTHER" id="PTHR31072:SF261">
    <property type="entry name" value="TCP FAMILY TRANSCRIPTION FACTOR"/>
    <property type="match status" value="1"/>
</dbReference>
<dbReference type="SMR" id="A0A445LYV6"/>
<evidence type="ECO:0000256" key="2">
    <source>
        <dbReference type="ARBA" id="ARBA00023015"/>
    </source>
</evidence>